<feature type="compositionally biased region" description="Basic and acidic residues" evidence="14">
    <location>
        <begin position="1061"/>
        <end position="1082"/>
    </location>
</feature>
<dbReference type="GO" id="GO:0031490">
    <property type="term" value="F:chromatin DNA binding"/>
    <property type="evidence" value="ECO:0007669"/>
    <property type="project" value="TreeGrafter"/>
</dbReference>
<dbReference type="GO" id="GO:0000785">
    <property type="term" value="C:chromatin"/>
    <property type="evidence" value="ECO:0007669"/>
    <property type="project" value="TreeGrafter"/>
</dbReference>
<feature type="region of interest" description="Disordered" evidence="14">
    <location>
        <begin position="611"/>
        <end position="637"/>
    </location>
</feature>
<evidence type="ECO:0000256" key="6">
    <source>
        <dbReference type="ARBA" id="ARBA00022853"/>
    </source>
</evidence>
<evidence type="ECO:0000256" key="13">
    <source>
        <dbReference type="ARBA" id="ARBA00037987"/>
    </source>
</evidence>
<evidence type="ECO:0000256" key="4">
    <source>
        <dbReference type="ARBA" id="ARBA00022771"/>
    </source>
</evidence>
<dbReference type="Pfam" id="PF22989">
    <property type="entry name" value="DUF7030"/>
    <property type="match status" value="1"/>
</dbReference>
<feature type="compositionally biased region" description="Basic and acidic residues" evidence="14">
    <location>
        <begin position="2116"/>
        <end position="2132"/>
    </location>
</feature>
<feature type="compositionally biased region" description="Basic and acidic residues" evidence="14">
    <location>
        <begin position="449"/>
        <end position="473"/>
    </location>
</feature>
<dbReference type="EMBL" id="JAWDJR010000017">
    <property type="protein sequence ID" value="KAK9960034.1"/>
    <property type="molecule type" value="Genomic_DNA"/>
</dbReference>
<keyword evidence="7" id="KW-0223">Dioxygenase</keyword>
<keyword evidence="8" id="KW-0560">Oxidoreductase</keyword>
<feature type="region of interest" description="Disordered" evidence="14">
    <location>
        <begin position="272"/>
        <end position="485"/>
    </location>
</feature>
<proteinExistence type="inferred from homology"/>
<evidence type="ECO:0000313" key="17">
    <source>
        <dbReference type="Proteomes" id="UP001479290"/>
    </source>
</evidence>
<feature type="compositionally biased region" description="Low complexity" evidence="14">
    <location>
        <begin position="757"/>
        <end position="790"/>
    </location>
</feature>
<feature type="compositionally biased region" description="Polar residues" evidence="14">
    <location>
        <begin position="899"/>
        <end position="923"/>
    </location>
</feature>
<name>A0AAW1ZI51_CULAL</name>
<feature type="compositionally biased region" description="Low complexity" evidence="14">
    <location>
        <begin position="1746"/>
        <end position="1763"/>
    </location>
</feature>
<feature type="region of interest" description="Disordered" evidence="14">
    <location>
        <begin position="662"/>
        <end position="721"/>
    </location>
</feature>
<feature type="compositionally biased region" description="Polar residues" evidence="14">
    <location>
        <begin position="1805"/>
        <end position="1824"/>
    </location>
</feature>
<keyword evidence="3" id="KW-0479">Metal-binding</keyword>
<feature type="compositionally biased region" description="Basic and acidic residues" evidence="14">
    <location>
        <begin position="327"/>
        <end position="337"/>
    </location>
</feature>
<feature type="compositionally biased region" description="Basic and acidic residues" evidence="14">
    <location>
        <begin position="1636"/>
        <end position="1654"/>
    </location>
</feature>
<keyword evidence="6" id="KW-0156">Chromatin regulator</keyword>
<dbReference type="Gene3D" id="2.60.120.650">
    <property type="entry name" value="Cupin"/>
    <property type="match status" value="1"/>
</dbReference>
<feature type="region of interest" description="Disordered" evidence="14">
    <location>
        <begin position="1040"/>
        <end position="1123"/>
    </location>
</feature>
<evidence type="ECO:0000256" key="7">
    <source>
        <dbReference type="ARBA" id="ARBA00022964"/>
    </source>
</evidence>
<feature type="compositionally biased region" description="Basic and acidic residues" evidence="14">
    <location>
        <begin position="1781"/>
        <end position="1792"/>
    </location>
</feature>
<feature type="compositionally biased region" description="Low complexity" evidence="14">
    <location>
        <begin position="679"/>
        <end position="693"/>
    </location>
</feature>
<feature type="region of interest" description="Disordered" evidence="14">
    <location>
        <begin position="1636"/>
        <end position="1676"/>
    </location>
</feature>
<evidence type="ECO:0000256" key="3">
    <source>
        <dbReference type="ARBA" id="ARBA00022723"/>
    </source>
</evidence>
<comment type="similarity">
    <text evidence="13">Belongs to the JHDM2 histone demethylase family.</text>
</comment>
<keyword evidence="12" id="KW-0539">Nucleus</keyword>
<dbReference type="GO" id="GO:0008270">
    <property type="term" value="F:zinc ion binding"/>
    <property type="evidence" value="ECO:0007669"/>
    <property type="project" value="UniProtKB-KW"/>
</dbReference>
<keyword evidence="9" id="KW-0408">Iron</keyword>
<dbReference type="Pfam" id="PF02373">
    <property type="entry name" value="JmjC"/>
    <property type="match status" value="1"/>
</dbReference>
<evidence type="ECO:0000256" key="11">
    <source>
        <dbReference type="ARBA" id="ARBA00023163"/>
    </source>
</evidence>
<dbReference type="PANTHER" id="PTHR12549:SF6">
    <property type="entry name" value="JMJC DOMAIN-CONTAINING HISTONE DEMETHYLATION PROTEIN 2C-RELATED"/>
    <property type="match status" value="1"/>
</dbReference>
<comment type="subcellular location">
    <subcellularLocation>
        <location evidence="2">Nucleus</location>
    </subcellularLocation>
</comment>
<feature type="compositionally biased region" description="Basic and acidic residues" evidence="14">
    <location>
        <begin position="1715"/>
        <end position="1745"/>
    </location>
</feature>
<dbReference type="Pfam" id="PF22987">
    <property type="entry name" value="Tudor_KDM3B"/>
    <property type="match status" value="1"/>
</dbReference>
<keyword evidence="5" id="KW-0862">Zinc</keyword>
<dbReference type="GO" id="GO:0051213">
    <property type="term" value="F:dioxygenase activity"/>
    <property type="evidence" value="ECO:0007669"/>
    <property type="project" value="UniProtKB-KW"/>
</dbReference>
<reference evidence="16 17" key="1">
    <citation type="submission" date="2024-05" db="EMBL/GenBank/DDBJ databases">
        <title>A high-quality chromosomal-level genome assembly of Topmouth culter (Culter alburnus).</title>
        <authorList>
            <person name="Zhao H."/>
        </authorList>
    </citation>
    <scope>NUCLEOTIDE SEQUENCE [LARGE SCALE GENOMIC DNA]</scope>
    <source>
        <strain evidence="16">CATC2023</strain>
        <tissue evidence="16">Muscle</tissue>
    </source>
</reference>
<dbReference type="GO" id="GO:0003712">
    <property type="term" value="F:transcription coregulator activity"/>
    <property type="evidence" value="ECO:0007669"/>
    <property type="project" value="TreeGrafter"/>
</dbReference>
<dbReference type="InterPro" id="IPR045109">
    <property type="entry name" value="LSDs-like"/>
</dbReference>
<evidence type="ECO:0000256" key="14">
    <source>
        <dbReference type="SAM" id="MobiDB-lite"/>
    </source>
</evidence>
<dbReference type="Pfam" id="PF22988">
    <property type="entry name" value="PWWP_KDM3B"/>
    <property type="match status" value="1"/>
</dbReference>
<feature type="compositionally biased region" description="Acidic residues" evidence="14">
    <location>
        <begin position="2495"/>
        <end position="2507"/>
    </location>
</feature>
<organism evidence="16 17">
    <name type="scientific">Culter alburnus</name>
    <name type="common">Topmouth culter</name>
    <dbReference type="NCBI Taxonomy" id="194366"/>
    <lineage>
        <taxon>Eukaryota</taxon>
        <taxon>Metazoa</taxon>
        <taxon>Chordata</taxon>
        <taxon>Craniata</taxon>
        <taxon>Vertebrata</taxon>
        <taxon>Euteleostomi</taxon>
        <taxon>Actinopterygii</taxon>
        <taxon>Neopterygii</taxon>
        <taxon>Teleostei</taxon>
        <taxon>Ostariophysi</taxon>
        <taxon>Cypriniformes</taxon>
        <taxon>Xenocyprididae</taxon>
        <taxon>Xenocypridinae</taxon>
        <taxon>Culter</taxon>
    </lineage>
</organism>
<dbReference type="GO" id="GO:0000118">
    <property type="term" value="C:histone deacetylase complex"/>
    <property type="evidence" value="ECO:0007669"/>
    <property type="project" value="TreeGrafter"/>
</dbReference>
<evidence type="ECO:0000256" key="9">
    <source>
        <dbReference type="ARBA" id="ARBA00023004"/>
    </source>
</evidence>
<feature type="compositionally biased region" description="Basic and acidic residues" evidence="14">
    <location>
        <begin position="388"/>
        <end position="402"/>
    </location>
</feature>
<evidence type="ECO:0000256" key="10">
    <source>
        <dbReference type="ARBA" id="ARBA00023015"/>
    </source>
</evidence>
<comment type="caution">
    <text evidence="16">The sequence shown here is derived from an EMBL/GenBank/DDBJ whole genome shotgun (WGS) entry which is preliminary data.</text>
</comment>
<feature type="region of interest" description="Disordered" evidence="14">
    <location>
        <begin position="2079"/>
        <end position="2141"/>
    </location>
</feature>
<dbReference type="SMART" id="SM00558">
    <property type="entry name" value="JmjC"/>
    <property type="match status" value="1"/>
</dbReference>
<dbReference type="PROSITE" id="PS51184">
    <property type="entry name" value="JMJC"/>
    <property type="match status" value="1"/>
</dbReference>
<evidence type="ECO:0000259" key="15">
    <source>
        <dbReference type="PROSITE" id="PS51184"/>
    </source>
</evidence>
<feature type="compositionally biased region" description="Polar residues" evidence="14">
    <location>
        <begin position="272"/>
        <end position="290"/>
    </location>
</feature>
<gene>
    <name evidence="16" type="ORF">ABG768_010111</name>
</gene>
<dbReference type="Proteomes" id="UP001479290">
    <property type="component" value="Unassembled WGS sequence"/>
</dbReference>
<feature type="compositionally biased region" description="Basic and acidic residues" evidence="14">
    <location>
        <begin position="579"/>
        <end position="591"/>
    </location>
</feature>
<feature type="compositionally biased region" description="Polar residues" evidence="14">
    <location>
        <begin position="2102"/>
        <end position="2113"/>
    </location>
</feature>
<evidence type="ECO:0000256" key="2">
    <source>
        <dbReference type="ARBA" id="ARBA00004123"/>
    </source>
</evidence>
<dbReference type="InterPro" id="IPR003347">
    <property type="entry name" value="JmjC_dom"/>
</dbReference>
<feature type="compositionally biased region" description="Low complexity" evidence="14">
    <location>
        <begin position="363"/>
        <end position="374"/>
    </location>
</feature>
<accession>A0AAW1ZI51</accession>
<dbReference type="InterPro" id="IPR054503">
    <property type="entry name" value="KDM3AB_Tudor"/>
</dbReference>
<feature type="region of interest" description="Disordered" evidence="14">
    <location>
        <begin position="2487"/>
        <end position="2511"/>
    </location>
</feature>
<feature type="domain" description="JmjC" evidence="15">
    <location>
        <begin position="2368"/>
        <end position="2584"/>
    </location>
</feature>
<feature type="region of interest" description="Disordered" evidence="14">
    <location>
        <begin position="1715"/>
        <end position="1825"/>
    </location>
</feature>
<sequence>MAVELVGKRCLCVSGGEPLELASVSRWSWRAGVIRAITDSPALTVCVHWDGEQSAERKWRRLREECEVVLLEQELVWAAKRTGTNGSSSAQEKRRLHPALRFRPLIGQSCVGGLSVVEFISDRQLEFYTEKEDLQPFEDEVGDGNPAVRDDPSLQELVQAWLKQNQFQNILQQGACSLKGLRVKVFRQESKTQWLPGVIAHYDQNNRTVAVITDQVRETVNVDPSLVQVVLLDDITHSSIMGDNSKRKSHITKINRIFLGTESISNNTTTNEQLCTSRPVQQQSAASAQNCGMEDDEKEGMRDGKRSDEGRDSSKSKNSNGERKRKKDDEEKDDKQRTRCGLKRLKASSVVSDLSENTDSENSSCRVQDSSSDSGSKRQLKQHYTSKRSLDCEVHLSHKGGEHSPGQLGECETQKLGKTPPSDFPSESCNGAFRKTEAQECAAGVSGGKSDEKGDGGTTEIEDRTEGASREDSEAVSALLASQESEQLVSMETTCVLLHASPLECEGAEGEHEMSTNDTEVRGSEFTHAEAKGSEFNQSEVKRSEFPHSVAITTSNDTAVTVEEEPRGASPRSPVKPCSKKEDEDSKRRCSPEAVNAEYGPVISLEATHKPSVHVSPCSSPEIISKPQNVQEISRQKQSASLEILKEDTPLLKSMDRTLSSLKMPPNLKMTCSATPVLTRTPSSSPNRSRTPTHSPPCTPNRTPTPDKSSKSPLIVDRKEPFTIYRDPALVRAELEAHPTYIQPPHTPPNPKHHLKAPSPSSSSPSLTPTSSHSKLLSPSPHPAHLSPIPLHSQPPLCSLSTPHSTIPHPHLLPSLLPALPPSGALLAGHPRIGAMGLPHHPLALSGNPSLLGQTSGAAPLAPLGLYPLLWPPFPNGAHSYPGLGLQASKWTHPDGTGISDSNVRRNPSSPWLSQPTPVTNADGQGMQPPLPIRPSSADPQRASRNTQHCVPSSKTTEELDRRAVAESTLIHTHFKSEQERVRAALGKNGQSYSPVPPESPPSRTKQSLVVYDLTGERPNRYQEENRRILLESSEVAPFTAKLGSDREPRYPRSPTSVLPSKEREREMDRERDQERKRDVHAFRHTLPPRPHSAHPTPTLTPSSYYTSLSNSIENKPPQRRVPASKELYERLSASNTVTPVLTSSSSQVSMRARPPPLIKRHHEKEEGLLGKITEQLAHKASSMEAVEVATVERRGPGSSLISVSSCPRNVPLLHRAPIFHPPAPTILVSKDSGHGRLSPPTLTPIQPMSLSGKGQKQQRPPTLLPELKHVTLDGKRPVPEKATSLQACDNQWAGVMFGREKVGGGHTTNGGVIKPQSATASVIVRPTSHTHATINYTVSDSSVSQVQCGHIKPLESLSNPHSKEGSVQHKRGVLWTPMDTVHPINMTAQKGDLNTPINMTTKPINTDQPSHRATHPLINMNATCSRIDLIAEHCKRRDDLAVQPKMEPSPTSCCISRDFPHLKKHRAGLVTAESRLNTHMIQPQHTTHPLNAMKHTSLLSNSRYGTCTTLTTHTVCSTHASEREKESVFNTSTSECLRLASGTSSPVPTTKQGLLANEQISASAVTNQSAQFSQNNYHKLKKAWLTRHSEQDRGSTASQTLDGTKTAVTLTSTSTSVPIKQEVNGLVDNWCTQEDKDSSLDSRKSKIIDKKPTQDNWKSNLEDRKSNSNGTSFNSEDKKSVIAYEKPVIAGKKSSLDDVKPVLDRNGKLECKESFVEDKKANEKRSTPTHIKPEREKRGEKRPLESSGNSESGGDSGNESESGGSGRGFKRPSKSSFKIKPNDNQKKKVDEEEKEEEEEAKPNGTLQSANDKPQQRLANSNGIPRSVLKDWRKVRKLKQTGETFLQDDSCKEIGTNVQKCRECRLDRSRKSQEPAISPVFCRFYYFRRLSFSKNGVVRADGFSVSEQTDEEAVTVWTGSSEDEEDKKKREMDLETSKSVLALIGDKFCQLIKTEDTAFTWVKKDTQIMWKRAVRGVREMCDACEATLFNMHWACHKCGFVVCMDCYKAREKKKSKDKELYVWVRCVKNQPHDLKNLMPTQIVPETVLADMQSSMHSMKEKFGISSHCPCTDDKTLNPSAAATNGLSPLSDKDQSDLKSRQIPDQQKNSQNVTLRAHTERREKAECDSRKSVSPEQGSTLRDLLTSTAGKLRLGSAGGAFAPVFNMSEQVTQNTRMPNILDDIIASVVENKIPATKMARMGLNQDLLPEEEVGQRPEGVKLDESPLADPHTVVPHDWLGNHRLLWLKDHRHQGNQRLFKENWTQEQPVLVSGLHKSLNANLWKPEHFSREFSSLHSDLYNCRDGSVTNSKVKEFWDGFEDVSKRPKSAKGESVVYRLKDWPSGEEFLALMPARYHDVMKSLPVSEYTDPEAHLNLASHLPSFFIRPDLGPRLCCAHGITTCPEQDFGTSNLHVEISDTMSILVYVGVAKGNGAPSKAGVLKLLEGEFLDESVKKRLKDPNEMPGALWHIYMSKDLQKIQEFLQKVAAEQQTEADPGTDSDSEWDSDADPLREGGWYLSPRLRKKLQEEYGVESRTLLQFHGDAVIIPAGALHQVMNLHSCIQVNVDFVSPEHAHNSYYLTQELRLLKDQVNYEDKLQVKNIFYHSVKDAVATLRKHLKENTDELKQEES</sequence>
<comment type="cofactor">
    <cofactor evidence="1">
        <name>Fe(2+)</name>
        <dbReference type="ChEBI" id="CHEBI:29033"/>
    </cofactor>
</comment>
<feature type="compositionally biased region" description="Low complexity" evidence="14">
    <location>
        <begin position="1096"/>
        <end position="1110"/>
    </location>
</feature>
<feature type="region of interest" description="Disordered" evidence="14">
    <location>
        <begin position="740"/>
        <end position="790"/>
    </location>
</feature>
<dbReference type="SUPFAM" id="SSF51197">
    <property type="entry name" value="Clavaminate synthase-like"/>
    <property type="match status" value="1"/>
</dbReference>
<dbReference type="GO" id="GO:0032454">
    <property type="term" value="F:histone H3K9 demethylase activity"/>
    <property type="evidence" value="ECO:0007669"/>
    <property type="project" value="InterPro"/>
</dbReference>
<feature type="compositionally biased region" description="Polar residues" evidence="14">
    <location>
        <begin position="349"/>
        <end position="362"/>
    </location>
</feature>
<keyword evidence="4" id="KW-0863">Zinc-finger</keyword>
<feature type="region of interest" description="Disordered" evidence="14">
    <location>
        <begin position="892"/>
        <end position="960"/>
    </location>
</feature>
<feature type="compositionally biased region" description="Basic and acidic residues" evidence="14">
    <location>
        <begin position="299"/>
        <end position="315"/>
    </location>
</feature>
<feature type="compositionally biased region" description="Basic and acidic residues" evidence="14">
    <location>
        <begin position="509"/>
        <end position="533"/>
    </location>
</feature>
<protein>
    <recommendedName>
        <fullName evidence="15">JmjC domain-containing protein</fullName>
    </recommendedName>
</protein>
<evidence type="ECO:0000256" key="5">
    <source>
        <dbReference type="ARBA" id="ARBA00022833"/>
    </source>
</evidence>
<dbReference type="InterPro" id="IPR054294">
    <property type="entry name" value="DUF7030"/>
</dbReference>
<keyword evidence="11" id="KW-0804">Transcription</keyword>
<evidence type="ECO:0000256" key="8">
    <source>
        <dbReference type="ARBA" id="ARBA00023002"/>
    </source>
</evidence>
<keyword evidence="17" id="KW-1185">Reference proteome</keyword>
<feature type="compositionally biased region" description="Polar residues" evidence="14">
    <location>
        <begin position="943"/>
        <end position="955"/>
    </location>
</feature>
<dbReference type="InterPro" id="IPR054504">
    <property type="entry name" value="PWWP_KDM3B"/>
</dbReference>
<feature type="compositionally biased region" description="Polar residues" evidence="14">
    <location>
        <begin position="626"/>
        <end position="637"/>
    </location>
</feature>
<evidence type="ECO:0000256" key="1">
    <source>
        <dbReference type="ARBA" id="ARBA00001954"/>
    </source>
</evidence>
<feature type="region of interest" description="Disordered" evidence="14">
    <location>
        <begin position="506"/>
        <end position="598"/>
    </location>
</feature>
<feature type="compositionally biased region" description="Basic and acidic residues" evidence="14">
    <location>
        <begin position="2090"/>
        <end position="2101"/>
    </location>
</feature>
<dbReference type="PANTHER" id="PTHR12549">
    <property type="entry name" value="JMJC DOMAIN-CONTAINING HISTONE DEMETHYLATION PROTEIN"/>
    <property type="match status" value="1"/>
</dbReference>
<evidence type="ECO:0000313" key="16">
    <source>
        <dbReference type="EMBL" id="KAK9960034.1"/>
    </source>
</evidence>
<keyword evidence="10" id="KW-0805">Transcription regulation</keyword>
<dbReference type="GO" id="GO:0006357">
    <property type="term" value="P:regulation of transcription by RNA polymerase II"/>
    <property type="evidence" value="ECO:0007669"/>
    <property type="project" value="TreeGrafter"/>
</dbReference>
<evidence type="ECO:0000256" key="12">
    <source>
        <dbReference type="ARBA" id="ARBA00023242"/>
    </source>
</evidence>